<protein>
    <submittedName>
        <fullName evidence="1">Putative ovule protein</fullName>
    </submittedName>
</protein>
<sequence>MLRRPKWKTLAVNAHASYIEDVLLSILSLIDITSSASKFAISKMALNFVDKGTVGSRLHFPSANCRSCAIIQYNQCCTRISSLSSHLLTTFRVSKLGCYHTQLYSIPYYQ</sequence>
<reference evidence="1" key="1">
    <citation type="submission" date="2015-12" db="EMBL/GenBank/DDBJ databases">
        <title>Gene expression during late stages of embryo sac development: a critical building block for successful pollen-pistil interactions.</title>
        <authorList>
            <person name="Liu Y."/>
            <person name="Joly V."/>
            <person name="Sabar M."/>
            <person name="Matton D.P."/>
        </authorList>
    </citation>
    <scope>NUCLEOTIDE SEQUENCE</scope>
</reference>
<accession>A0A0V0HS75</accession>
<evidence type="ECO:0000313" key="1">
    <source>
        <dbReference type="EMBL" id="JAP23151.1"/>
    </source>
</evidence>
<organism evidence="1">
    <name type="scientific">Solanum chacoense</name>
    <name type="common">Chaco potato</name>
    <dbReference type="NCBI Taxonomy" id="4108"/>
    <lineage>
        <taxon>Eukaryota</taxon>
        <taxon>Viridiplantae</taxon>
        <taxon>Streptophyta</taxon>
        <taxon>Embryophyta</taxon>
        <taxon>Tracheophyta</taxon>
        <taxon>Spermatophyta</taxon>
        <taxon>Magnoliopsida</taxon>
        <taxon>eudicotyledons</taxon>
        <taxon>Gunneridae</taxon>
        <taxon>Pentapetalae</taxon>
        <taxon>asterids</taxon>
        <taxon>lamiids</taxon>
        <taxon>Solanales</taxon>
        <taxon>Solanaceae</taxon>
        <taxon>Solanoideae</taxon>
        <taxon>Solaneae</taxon>
        <taxon>Solanum</taxon>
    </lineage>
</organism>
<dbReference type="EMBL" id="GEDG01015783">
    <property type="protein sequence ID" value="JAP23151.1"/>
    <property type="molecule type" value="Transcribed_RNA"/>
</dbReference>
<name>A0A0V0HS75_SOLCH</name>
<proteinExistence type="predicted"/>
<dbReference type="AlphaFoldDB" id="A0A0V0HS75"/>